<keyword evidence="1" id="KW-1133">Transmembrane helix</keyword>
<sequence>MRGDGLYSRVIAWLKVVLPLAALALLSTLFLFSSGRDPLENVPFADTLEGGGTILEGVAAPQYSGTTQSGDLLTMTAERARPLQGGDIAADALVAQLRMKDGSAIDLTATLGTLRNGERRIHLDQGVIITNSLGYRLETQALVSDIDRTAAESLAPVQGEGPLGTLEAGKMQILPADADGAVQMLFTGGVKLIYQPPAKDNDP</sequence>
<accession>A0A940S3S5</accession>
<dbReference type="RefSeq" id="WP_209361066.1">
    <property type="nucleotide sequence ID" value="NZ_JAGISH010000006.1"/>
</dbReference>
<evidence type="ECO:0000256" key="1">
    <source>
        <dbReference type="SAM" id="Phobius"/>
    </source>
</evidence>
<dbReference type="Pfam" id="PF06835">
    <property type="entry name" value="LptC"/>
    <property type="match status" value="1"/>
</dbReference>
<keyword evidence="1" id="KW-0812">Transmembrane</keyword>
<keyword evidence="1" id="KW-0472">Membrane</keyword>
<keyword evidence="3" id="KW-1185">Reference proteome</keyword>
<evidence type="ECO:0000313" key="3">
    <source>
        <dbReference type="Proteomes" id="UP000675940"/>
    </source>
</evidence>
<proteinExistence type="predicted"/>
<organism evidence="2 3">
    <name type="scientific">Sagittula salina</name>
    <dbReference type="NCBI Taxonomy" id="2820268"/>
    <lineage>
        <taxon>Bacteria</taxon>
        <taxon>Pseudomonadati</taxon>
        <taxon>Pseudomonadota</taxon>
        <taxon>Alphaproteobacteria</taxon>
        <taxon>Rhodobacterales</taxon>
        <taxon>Roseobacteraceae</taxon>
        <taxon>Sagittula</taxon>
    </lineage>
</organism>
<comment type="caution">
    <text evidence="2">The sequence shown here is derived from an EMBL/GenBank/DDBJ whole genome shotgun (WGS) entry which is preliminary data.</text>
</comment>
<dbReference type="AlphaFoldDB" id="A0A940S3S5"/>
<dbReference type="InterPro" id="IPR010664">
    <property type="entry name" value="LipoPS_assembly_LptC-rel"/>
</dbReference>
<evidence type="ECO:0000313" key="2">
    <source>
        <dbReference type="EMBL" id="MBP0483110.1"/>
    </source>
</evidence>
<gene>
    <name evidence="2" type="primary">lptC</name>
    <name evidence="2" type="ORF">J5474_11490</name>
</gene>
<dbReference type="EMBL" id="JAGISH010000006">
    <property type="protein sequence ID" value="MBP0483110.1"/>
    <property type="molecule type" value="Genomic_DNA"/>
</dbReference>
<dbReference type="Proteomes" id="UP000675940">
    <property type="component" value="Unassembled WGS sequence"/>
</dbReference>
<reference evidence="2" key="1">
    <citation type="submission" date="2021-03" db="EMBL/GenBank/DDBJ databases">
        <title>Sagittula salina sp. nov. strain M10.9X isolated from the marine waste.</title>
        <authorList>
            <person name="Satari L."/>
            <person name="Molina-Menor E."/>
            <person name="Vidal-Verdu A."/>
            <person name="Pascual J."/>
            <person name="Pereto J."/>
            <person name="Porcar M."/>
        </authorList>
    </citation>
    <scope>NUCLEOTIDE SEQUENCE</scope>
    <source>
        <strain evidence="2">M10.9X</strain>
    </source>
</reference>
<protein>
    <submittedName>
        <fullName evidence="2">LPS export ABC transporter periplasmic protein LptC</fullName>
    </submittedName>
</protein>
<name>A0A940S3S5_9RHOB</name>
<feature type="transmembrane region" description="Helical" evidence="1">
    <location>
        <begin position="12"/>
        <end position="32"/>
    </location>
</feature>